<feature type="transmembrane region" description="Helical" evidence="6">
    <location>
        <begin position="87"/>
        <end position="105"/>
    </location>
</feature>
<keyword evidence="3 6" id="KW-0812">Transmembrane</keyword>
<reference evidence="7 8" key="1">
    <citation type="submission" date="2016-10" db="EMBL/GenBank/DDBJ databases">
        <authorList>
            <person name="de Groot N.N."/>
        </authorList>
    </citation>
    <scope>NUCLEOTIDE SEQUENCE [LARGE SCALE GENOMIC DNA]</scope>
    <source>
        <strain evidence="7 8">DSM 22489</strain>
    </source>
</reference>
<dbReference type="InterPro" id="IPR005171">
    <property type="entry name" value="Cyt_c_oxidase_su4_prok"/>
</dbReference>
<dbReference type="GO" id="GO:0005886">
    <property type="term" value="C:plasma membrane"/>
    <property type="evidence" value="ECO:0007669"/>
    <property type="project" value="UniProtKB-SubCell"/>
</dbReference>
<evidence type="ECO:0000256" key="4">
    <source>
        <dbReference type="ARBA" id="ARBA00022989"/>
    </source>
</evidence>
<evidence type="ECO:0000256" key="3">
    <source>
        <dbReference type="ARBA" id="ARBA00022692"/>
    </source>
</evidence>
<dbReference type="RefSeq" id="WP_103933192.1">
    <property type="nucleotide sequence ID" value="NZ_FNVA01000003.1"/>
</dbReference>
<dbReference type="OrthoDB" id="120535at2"/>
<dbReference type="InterPro" id="IPR011743">
    <property type="entry name" value="Caa3_sub_IV"/>
</dbReference>
<protein>
    <submittedName>
        <fullName evidence="7">Cytochrome c oxidase subunit 4</fullName>
    </submittedName>
</protein>
<evidence type="ECO:0000256" key="5">
    <source>
        <dbReference type="ARBA" id="ARBA00023136"/>
    </source>
</evidence>
<gene>
    <name evidence="7" type="ORF">SAMN05421819_2333</name>
</gene>
<evidence type="ECO:0000313" key="7">
    <source>
        <dbReference type="EMBL" id="SEG23848.1"/>
    </source>
</evidence>
<feature type="transmembrane region" description="Helical" evidence="6">
    <location>
        <begin position="31"/>
        <end position="52"/>
    </location>
</feature>
<evidence type="ECO:0000256" key="6">
    <source>
        <dbReference type="SAM" id="Phobius"/>
    </source>
</evidence>
<keyword evidence="5 6" id="KW-0472">Membrane</keyword>
<dbReference type="NCBIfam" id="TIGR02229">
    <property type="entry name" value="caa3_sub_IV"/>
    <property type="match status" value="1"/>
</dbReference>
<dbReference type="AlphaFoldDB" id="A0A1H5YIG3"/>
<evidence type="ECO:0000313" key="8">
    <source>
        <dbReference type="Proteomes" id="UP000236728"/>
    </source>
</evidence>
<evidence type="ECO:0000256" key="2">
    <source>
        <dbReference type="ARBA" id="ARBA00022475"/>
    </source>
</evidence>
<comment type="subcellular location">
    <subcellularLocation>
        <location evidence="1">Cell membrane</location>
        <topology evidence="1">Multi-pass membrane protein</topology>
    </subcellularLocation>
</comment>
<sequence length="115" mass="12693">MSEHHIGAHDPLNVTNPEHADHHIVSPGQYVLVYVTLLILTGVTVGAAYIPLGVFNPVVALLIACIKGAVVILFFMHAIYQSRLIKLTIGSGFFLFLVLIMMTMLDYMSRAWGAW</sequence>
<evidence type="ECO:0000256" key="1">
    <source>
        <dbReference type="ARBA" id="ARBA00004651"/>
    </source>
</evidence>
<feature type="transmembrane region" description="Helical" evidence="6">
    <location>
        <begin position="58"/>
        <end position="80"/>
    </location>
</feature>
<proteinExistence type="predicted"/>
<name>A0A1H5YIG3_9BACT</name>
<dbReference type="Proteomes" id="UP000236728">
    <property type="component" value="Unassembled WGS sequence"/>
</dbReference>
<keyword evidence="2" id="KW-1003">Cell membrane</keyword>
<dbReference type="EMBL" id="FNVA01000003">
    <property type="protein sequence ID" value="SEG23848.1"/>
    <property type="molecule type" value="Genomic_DNA"/>
</dbReference>
<keyword evidence="4 6" id="KW-1133">Transmembrane helix</keyword>
<dbReference type="Pfam" id="PF03626">
    <property type="entry name" value="COX4_pro"/>
    <property type="match status" value="1"/>
</dbReference>
<accession>A0A1H5YIG3</accession>
<organism evidence="7 8">
    <name type="scientific">Bryocella elongata</name>
    <dbReference type="NCBI Taxonomy" id="863522"/>
    <lineage>
        <taxon>Bacteria</taxon>
        <taxon>Pseudomonadati</taxon>
        <taxon>Acidobacteriota</taxon>
        <taxon>Terriglobia</taxon>
        <taxon>Terriglobales</taxon>
        <taxon>Acidobacteriaceae</taxon>
        <taxon>Bryocella</taxon>
    </lineage>
</organism>
<keyword evidence="8" id="KW-1185">Reference proteome</keyword>